<name>A0ACB8D5K8_DERSI</name>
<reference evidence="1" key="1">
    <citation type="submission" date="2020-05" db="EMBL/GenBank/DDBJ databases">
        <title>Large-scale comparative analyses of tick genomes elucidate their genetic diversity and vector capacities.</title>
        <authorList>
            <person name="Jia N."/>
            <person name="Wang J."/>
            <person name="Shi W."/>
            <person name="Du L."/>
            <person name="Sun Y."/>
            <person name="Zhan W."/>
            <person name="Jiang J."/>
            <person name="Wang Q."/>
            <person name="Zhang B."/>
            <person name="Ji P."/>
            <person name="Sakyi L.B."/>
            <person name="Cui X."/>
            <person name="Yuan T."/>
            <person name="Jiang B."/>
            <person name="Yang W."/>
            <person name="Lam T.T.-Y."/>
            <person name="Chang Q."/>
            <person name="Ding S."/>
            <person name="Wang X."/>
            <person name="Zhu J."/>
            <person name="Ruan X."/>
            <person name="Zhao L."/>
            <person name="Wei J."/>
            <person name="Que T."/>
            <person name="Du C."/>
            <person name="Cheng J."/>
            <person name="Dai P."/>
            <person name="Han X."/>
            <person name="Huang E."/>
            <person name="Gao Y."/>
            <person name="Liu J."/>
            <person name="Shao H."/>
            <person name="Ye R."/>
            <person name="Li L."/>
            <person name="Wei W."/>
            <person name="Wang X."/>
            <person name="Wang C."/>
            <person name="Yang T."/>
            <person name="Huo Q."/>
            <person name="Li W."/>
            <person name="Guo W."/>
            <person name="Chen H."/>
            <person name="Zhou L."/>
            <person name="Ni X."/>
            <person name="Tian J."/>
            <person name="Zhou Y."/>
            <person name="Sheng Y."/>
            <person name="Liu T."/>
            <person name="Pan Y."/>
            <person name="Xia L."/>
            <person name="Li J."/>
            <person name="Zhao F."/>
            <person name="Cao W."/>
        </authorList>
    </citation>
    <scope>NUCLEOTIDE SEQUENCE</scope>
    <source>
        <strain evidence="1">Dsil-2018</strain>
    </source>
</reference>
<keyword evidence="2" id="KW-1185">Reference proteome</keyword>
<proteinExistence type="predicted"/>
<evidence type="ECO:0000313" key="2">
    <source>
        <dbReference type="Proteomes" id="UP000821865"/>
    </source>
</evidence>
<evidence type="ECO:0000313" key="1">
    <source>
        <dbReference type="EMBL" id="KAH7959805.1"/>
    </source>
</evidence>
<dbReference type="Proteomes" id="UP000821865">
    <property type="component" value="Chromosome 3"/>
</dbReference>
<accession>A0ACB8D5K8</accession>
<protein>
    <submittedName>
        <fullName evidence="1">Uncharacterized protein</fullName>
    </submittedName>
</protein>
<sequence length="754" mass="85048">MLDTRPLITPRRYLCFCNYAVFSTLLIVLTIVAMGVLSYLVVPKRPKPVYIVVNFTDEDFENASAPSSSSVGPEVVDAAEADRDLCSSRQCDREAERILDAINVSVGPCDDFYAYVCSTWMRKHEPGSDRDRTSMDYEILDTYSRFLVSVLGWKNSALPAAKTLFDACIEPPVGLFGELITMLFYMVGLQRWPYSASDRVLSNDISTSVGSLYRVLGEDSLFHLAVVERPDSTTHPTISIAEPRLLVGRAEGGLPLADFVFLSKAHGILMDHLHKPMTTNVAAVEMDLARRAAAKRAADCTDPLSECMTTHIDHLPASRVLHWSLLAQEAFGEKMVALNQLVETPNFEYLVSFSDKVDQPLKKVDLLNYMAFRICMTLSPLIENAAVRHHLASIAYGRNPRFAEPLPAARYCLRLLDRFEPALVTLLAYDRSVIKLSWKVLQFLVLDHLNSTLFTFLGQDFSRRFSPEFADHVARRLAAVKWEPLMPLRFFNKTFRDKYFAGFTRENSSKSLSSFVLFWLQRAVKRRRGPVETDDSEDLRTGWEHGFLRTWPALGSPFRHLEIPLPVFDPAMSSDPKLHAFHVARAGARIYRVILGYVYSLAYGFFYNTSTSDPASVFENLRSCLQQSYTEMTASAAGYGAVPFVEYEKTSASDMLDLLAAKLAFTAFEQWTRKEGLNFYFAKARQFDQKQLFFIYYGLGFCENVNPAATRGEGDAHSAAWNRVNGPLRHTKEFADAFHCAEGSFMNPPKKCSV</sequence>
<organism evidence="1 2">
    <name type="scientific">Dermacentor silvarum</name>
    <name type="common">Tick</name>
    <dbReference type="NCBI Taxonomy" id="543639"/>
    <lineage>
        <taxon>Eukaryota</taxon>
        <taxon>Metazoa</taxon>
        <taxon>Ecdysozoa</taxon>
        <taxon>Arthropoda</taxon>
        <taxon>Chelicerata</taxon>
        <taxon>Arachnida</taxon>
        <taxon>Acari</taxon>
        <taxon>Parasitiformes</taxon>
        <taxon>Ixodida</taxon>
        <taxon>Ixodoidea</taxon>
        <taxon>Ixodidae</taxon>
        <taxon>Rhipicephalinae</taxon>
        <taxon>Dermacentor</taxon>
    </lineage>
</organism>
<dbReference type="EMBL" id="CM023472">
    <property type="protein sequence ID" value="KAH7959805.1"/>
    <property type="molecule type" value="Genomic_DNA"/>
</dbReference>
<comment type="caution">
    <text evidence="1">The sequence shown here is derived from an EMBL/GenBank/DDBJ whole genome shotgun (WGS) entry which is preliminary data.</text>
</comment>
<gene>
    <name evidence="1" type="ORF">HPB49_013966</name>
</gene>